<dbReference type="HOGENOM" id="CLU_829883_0_0_1"/>
<feature type="domain" description="Disease resistance R13L4/SHOC-2-like LRR" evidence="11">
    <location>
        <begin position="109"/>
        <end position="285"/>
    </location>
</feature>
<dbReference type="PANTHER" id="PTHR48063:SF112">
    <property type="entry name" value="RECEPTOR LIKE PROTEIN 30-LIKE"/>
    <property type="match status" value="1"/>
</dbReference>
<accession>W1NKC6</accession>
<dbReference type="SUPFAM" id="SSF52058">
    <property type="entry name" value="L domain-like"/>
    <property type="match status" value="1"/>
</dbReference>
<dbReference type="Gene3D" id="3.80.10.10">
    <property type="entry name" value="Ribonuclease Inhibitor"/>
    <property type="match status" value="3"/>
</dbReference>
<dbReference type="InterPro" id="IPR055414">
    <property type="entry name" value="LRR_R13L4/SHOC2-like"/>
</dbReference>
<keyword evidence="4 9" id="KW-0732">Signal</keyword>
<dbReference type="InterPro" id="IPR046956">
    <property type="entry name" value="RLP23-like"/>
</dbReference>
<evidence type="ECO:0000256" key="5">
    <source>
        <dbReference type="ARBA" id="ARBA00022737"/>
    </source>
</evidence>
<keyword evidence="2" id="KW-0433">Leucine-rich repeat</keyword>
<dbReference type="GO" id="GO:0038023">
    <property type="term" value="F:signaling receptor activity"/>
    <property type="evidence" value="ECO:0000318"/>
    <property type="project" value="GO_Central"/>
</dbReference>
<keyword evidence="8" id="KW-0325">Glycoprotein</keyword>
<evidence type="ECO:0000259" key="10">
    <source>
        <dbReference type="Pfam" id="PF08263"/>
    </source>
</evidence>
<keyword evidence="6" id="KW-1133">Transmembrane helix</keyword>
<dbReference type="STRING" id="13333.W1NKC6"/>
<dbReference type="InterPro" id="IPR013210">
    <property type="entry name" value="LRR_N_plant-typ"/>
</dbReference>
<dbReference type="Pfam" id="PF08263">
    <property type="entry name" value="LRRNT_2"/>
    <property type="match status" value="1"/>
</dbReference>
<evidence type="ECO:0000256" key="8">
    <source>
        <dbReference type="ARBA" id="ARBA00023180"/>
    </source>
</evidence>
<dbReference type="OMA" id="CHEHERA"/>
<name>W1NKC6_AMBTC</name>
<evidence type="ECO:0000256" key="4">
    <source>
        <dbReference type="ARBA" id="ARBA00022729"/>
    </source>
</evidence>
<evidence type="ECO:0000256" key="2">
    <source>
        <dbReference type="ARBA" id="ARBA00022614"/>
    </source>
</evidence>
<feature type="domain" description="Leucine-rich repeat-containing N-terminal plant-type" evidence="10">
    <location>
        <begin position="38"/>
        <end position="76"/>
    </location>
</feature>
<dbReference type="eggNOG" id="KOG0619">
    <property type="taxonomic scope" value="Eukaryota"/>
</dbReference>
<reference evidence="13" key="1">
    <citation type="journal article" date="2013" name="Science">
        <title>The Amborella genome and the evolution of flowering plants.</title>
        <authorList>
            <consortium name="Amborella Genome Project"/>
        </authorList>
    </citation>
    <scope>NUCLEOTIDE SEQUENCE [LARGE SCALE GENOMIC DNA]</scope>
</reference>
<evidence type="ECO:0000313" key="12">
    <source>
        <dbReference type="EMBL" id="ERM95645.1"/>
    </source>
</evidence>
<dbReference type="EMBL" id="KI397474">
    <property type="protein sequence ID" value="ERM95645.1"/>
    <property type="molecule type" value="Genomic_DNA"/>
</dbReference>
<evidence type="ECO:0000259" key="11">
    <source>
        <dbReference type="Pfam" id="PF23598"/>
    </source>
</evidence>
<feature type="chain" id="PRO_5004807732" evidence="9">
    <location>
        <begin position="33"/>
        <end position="335"/>
    </location>
</feature>
<comment type="subcellular location">
    <subcellularLocation>
        <location evidence="1">Membrane</location>
        <topology evidence="1">Single-pass type I membrane protein</topology>
    </subcellularLocation>
</comment>
<keyword evidence="5" id="KW-0677">Repeat</keyword>
<dbReference type="GO" id="GO:0005886">
    <property type="term" value="C:plasma membrane"/>
    <property type="evidence" value="ECO:0000318"/>
    <property type="project" value="GO_Central"/>
</dbReference>
<dbReference type="Pfam" id="PF23598">
    <property type="entry name" value="LRR_14"/>
    <property type="match status" value="1"/>
</dbReference>
<evidence type="ECO:0000313" key="13">
    <source>
        <dbReference type="Proteomes" id="UP000017836"/>
    </source>
</evidence>
<evidence type="ECO:0000256" key="7">
    <source>
        <dbReference type="ARBA" id="ARBA00023136"/>
    </source>
</evidence>
<evidence type="ECO:0000256" key="6">
    <source>
        <dbReference type="ARBA" id="ARBA00022989"/>
    </source>
</evidence>
<feature type="signal peptide" evidence="9">
    <location>
        <begin position="1"/>
        <end position="32"/>
    </location>
</feature>
<dbReference type="PANTHER" id="PTHR48063">
    <property type="entry name" value="LRR RECEPTOR-LIKE KINASE"/>
    <property type="match status" value="1"/>
</dbReference>
<dbReference type="AlphaFoldDB" id="W1NKC6"/>
<dbReference type="Proteomes" id="UP000017836">
    <property type="component" value="Unassembled WGS sequence"/>
</dbReference>
<evidence type="ECO:0000256" key="1">
    <source>
        <dbReference type="ARBA" id="ARBA00004479"/>
    </source>
</evidence>
<evidence type="ECO:0000256" key="9">
    <source>
        <dbReference type="SAM" id="SignalP"/>
    </source>
</evidence>
<keyword evidence="7" id="KW-0472">Membrane</keyword>
<evidence type="ECO:0000256" key="3">
    <source>
        <dbReference type="ARBA" id="ARBA00022692"/>
    </source>
</evidence>
<dbReference type="InterPro" id="IPR032675">
    <property type="entry name" value="LRR_dom_sf"/>
</dbReference>
<gene>
    <name evidence="12" type="ORF">AMTR_s00023p00179770</name>
</gene>
<sequence length="335" mass="37642">MAYCNFPSSIVSPFSLLILLLLTLFAHSSVYSLPLCHEHERAALLKFRASLIHPSETSKGVEFLESWKGLNCCHWERGKFHYTNSHVLSLYLSGIRGDDTKLGRVYLNATSLTRLQQLSFLGLSFNNLGGELPFKELSKLRNLNFLYLDSNDFEGPIPEEVGLLTSLHELWLDDCRLQGSIPSALDNLHHLKELSLGGAIPSCLGNLSVLSGLNLNRNHLGGSIPHELHNLQSLAVLDLSHNDLWGNFSFSTFSNLSELVEVALSYNPKLTILPSNHTLFQLSFLYMSPCNVSKFYTSIPSFLSTQYILEFADFSNNNIQWRIPPRLLQFTVALD</sequence>
<keyword evidence="3" id="KW-0812">Transmembrane</keyword>
<organism evidence="12 13">
    <name type="scientific">Amborella trichopoda</name>
    <dbReference type="NCBI Taxonomy" id="13333"/>
    <lineage>
        <taxon>Eukaryota</taxon>
        <taxon>Viridiplantae</taxon>
        <taxon>Streptophyta</taxon>
        <taxon>Embryophyta</taxon>
        <taxon>Tracheophyta</taxon>
        <taxon>Spermatophyta</taxon>
        <taxon>Magnoliopsida</taxon>
        <taxon>Amborellales</taxon>
        <taxon>Amborellaceae</taxon>
        <taxon>Amborella</taxon>
    </lineage>
</organism>
<proteinExistence type="predicted"/>
<protein>
    <submittedName>
        <fullName evidence="12">Uncharacterized protein</fullName>
    </submittedName>
</protein>
<dbReference type="Gramene" id="ERM95645">
    <property type="protein sequence ID" value="ERM95645"/>
    <property type="gene ID" value="AMTR_s00023p00179770"/>
</dbReference>
<keyword evidence="13" id="KW-1185">Reference proteome</keyword>